<accession>A0A0P1GPT6</accession>
<dbReference type="STRING" id="340021.TM5383_01576"/>
<dbReference type="InterPro" id="IPR050194">
    <property type="entry name" value="Glycosyltransferase_grp1"/>
</dbReference>
<dbReference type="CDD" id="cd03801">
    <property type="entry name" value="GT4_PimA-like"/>
    <property type="match status" value="1"/>
</dbReference>
<evidence type="ECO:0000259" key="1">
    <source>
        <dbReference type="Pfam" id="PF00534"/>
    </source>
</evidence>
<dbReference type="Pfam" id="PF13439">
    <property type="entry name" value="Glyco_transf_4"/>
    <property type="match status" value="1"/>
</dbReference>
<reference evidence="3 4" key="1">
    <citation type="submission" date="2015-09" db="EMBL/GenBank/DDBJ databases">
        <authorList>
            <consortium name="Swine Surveillance"/>
        </authorList>
    </citation>
    <scope>NUCLEOTIDE SEQUENCE [LARGE SCALE GENOMIC DNA]</scope>
    <source>
        <strain evidence="3 4">CECT 8383</strain>
    </source>
</reference>
<gene>
    <name evidence="3" type="primary">kanE</name>
    <name evidence="3" type="ORF">TM5383_01576</name>
</gene>
<dbReference type="AlphaFoldDB" id="A0A0P1GPT6"/>
<sequence length="423" mass="46139">MTDPMHIAYLTGEYPRATDTFIQREVSALRDQGFTVSTCSIRRTGAEHLVGDEQRAEQGRTFHVLEAALRPITALRAHLRALGSPRRYLRALKLVIKTSPGGVKPTLYQLFYFAEAVVLADHLRRNGVQHLHNHIAKASCTVAMLCNELSGIPYSFTLHGPDIFFEPIRWRLDAKIARARFVACISDFCRSQGMSFAHRRDWSRMHIVHCGVTPDRYDSAPARNGNHLLFVGRLAAVKGVPVLLEALVEARRDNPDLRLSLIGDGPERAELQAEAQALGLGDAVNFLGYRSQSEVADMLAKVDALALPSFAEGVPVVLMEAMAAGLPVVTTRIAGIPELVEDSVSGHLVPPGDVSALSDALRDVLADPDRAAQMGVAGRAKVRAEFDISQEAARLGGLFRAYHSDQPPNAVRAPLPAQTGDQQ</sequence>
<keyword evidence="3" id="KW-0808">Transferase</keyword>
<keyword evidence="4" id="KW-1185">Reference proteome</keyword>
<dbReference type="RefSeq" id="WP_058318490.1">
    <property type="nucleotide sequence ID" value="NZ_CYSF01000007.1"/>
</dbReference>
<dbReference type="EMBL" id="CYSF01000007">
    <property type="protein sequence ID" value="CUH84367.1"/>
    <property type="molecule type" value="Genomic_DNA"/>
</dbReference>
<dbReference type="Pfam" id="PF00534">
    <property type="entry name" value="Glycos_transf_1"/>
    <property type="match status" value="1"/>
</dbReference>
<evidence type="ECO:0000313" key="3">
    <source>
        <dbReference type="EMBL" id="CUH84367.1"/>
    </source>
</evidence>
<name>A0A0P1GPT6_9RHOB</name>
<proteinExistence type="predicted"/>
<dbReference type="OrthoDB" id="9790710at2"/>
<keyword evidence="3" id="KW-0328">Glycosyltransferase</keyword>
<organism evidence="3 4">
    <name type="scientific">Thalassovita mediterranea</name>
    <dbReference type="NCBI Taxonomy" id="340021"/>
    <lineage>
        <taxon>Bacteria</taxon>
        <taxon>Pseudomonadati</taxon>
        <taxon>Pseudomonadota</taxon>
        <taxon>Alphaproteobacteria</taxon>
        <taxon>Rhodobacterales</taxon>
        <taxon>Roseobacteraceae</taxon>
        <taxon>Thalassovita</taxon>
    </lineage>
</organism>
<dbReference type="SUPFAM" id="SSF53756">
    <property type="entry name" value="UDP-Glycosyltransferase/glycogen phosphorylase"/>
    <property type="match status" value="1"/>
</dbReference>
<evidence type="ECO:0000313" key="4">
    <source>
        <dbReference type="Proteomes" id="UP000051681"/>
    </source>
</evidence>
<dbReference type="EC" id="2.4.1.-" evidence="3"/>
<feature type="domain" description="Glycosyl transferase family 1" evidence="1">
    <location>
        <begin position="222"/>
        <end position="379"/>
    </location>
</feature>
<dbReference type="Gene3D" id="3.40.50.2000">
    <property type="entry name" value="Glycogen Phosphorylase B"/>
    <property type="match status" value="2"/>
</dbReference>
<dbReference type="PANTHER" id="PTHR45947">
    <property type="entry name" value="SULFOQUINOVOSYL TRANSFERASE SQD2"/>
    <property type="match status" value="1"/>
</dbReference>
<protein>
    <submittedName>
        <fullName evidence="3">Glycosyltransferase KanE</fullName>
        <ecNumber evidence="3">2.4.1.-</ecNumber>
    </submittedName>
</protein>
<dbReference type="InterPro" id="IPR028098">
    <property type="entry name" value="Glyco_trans_4-like_N"/>
</dbReference>
<dbReference type="GO" id="GO:0016757">
    <property type="term" value="F:glycosyltransferase activity"/>
    <property type="evidence" value="ECO:0007669"/>
    <property type="project" value="UniProtKB-KW"/>
</dbReference>
<evidence type="ECO:0000259" key="2">
    <source>
        <dbReference type="Pfam" id="PF13439"/>
    </source>
</evidence>
<dbReference type="InterPro" id="IPR001296">
    <property type="entry name" value="Glyco_trans_1"/>
</dbReference>
<feature type="domain" description="Glycosyltransferase subfamily 4-like N-terminal" evidence="2">
    <location>
        <begin position="109"/>
        <end position="216"/>
    </location>
</feature>
<dbReference type="PANTHER" id="PTHR45947:SF15">
    <property type="entry name" value="TEICHURONIC ACID BIOSYNTHESIS GLYCOSYLTRANSFERASE TUAC-RELATED"/>
    <property type="match status" value="1"/>
</dbReference>
<dbReference type="Proteomes" id="UP000051681">
    <property type="component" value="Unassembled WGS sequence"/>
</dbReference>